<dbReference type="GO" id="GO:0006301">
    <property type="term" value="P:DNA damage tolerance"/>
    <property type="evidence" value="ECO:0007669"/>
    <property type="project" value="UniProtKB-ARBA"/>
</dbReference>
<proteinExistence type="predicted"/>
<dbReference type="AlphaFoldDB" id="U4L8Z2"/>
<keyword evidence="1" id="KW-0833">Ubl conjugation pathway</keyword>
<dbReference type="OrthoDB" id="6508832at2759"/>
<accession>U4L8Z2</accession>
<dbReference type="PROSITE" id="PS50127">
    <property type="entry name" value="UBC_2"/>
    <property type="match status" value="1"/>
</dbReference>
<dbReference type="Gene3D" id="3.10.110.10">
    <property type="entry name" value="Ubiquitin Conjugating Enzyme"/>
    <property type="match status" value="1"/>
</dbReference>
<name>U4L8Z2_PYROM</name>
<dbReference type="InterPro" id="IPR016135">
    <property type="entry name" value="UBQ-conjugating_enzyme/RWD"/>
</dbReference>
<dbReference type="SUPFAM" id="SSF54495">
    <property type="entry name" value="UBC-like"/>
    <property type="match status" value="1"/>
</dbReference>
<dbReference type="FunFam" id="3.10.110.10:FF:000026">
    <property type="entry name" value="Ubiquitin-conjugating enzyme E2 variant"/>
    <property type="match status" value="1"/>
</dbReference>
<dbReference type="EMBL" id="HF935300">
    <property type="protein sequence ID" value="CCX06594.1"/>
    <property type="molecule type" value="Genomic_DNA"/>
</dbReference>
<feature type="domain" description="UBC core" evidence="2">
    <location>
        <begin position="6"/>
        <end position="137"/>
    </location>
</feature>
<dbReference type="STRING" id="1076935.U4L8Z2"/>
<keyword evidence="4" id="KW-1185">Reference proteome</keyword>
<dbReference type="eggNOG" id="KOG0896">
    <property type="taxonomic scope" value="Eukaryota"/>
</dbReference>
<evidence type="ECO:0000313" key="4">
    <source>
        <dbReference type="Proteomes" id="UP000018144"/>
    </source>
</evidence>
<evidence type="ECO:0000259" key="2">
    <source>
        <dbReference type="PROSITE" id="PS50127"/>
    </source>
</evidence>
<sequence>MSAKLPRNFALLDELEKGEKGLSADGVSYGLADDNDNMMSNWKATILGIQRPHEGRIYEIEIFCGPNYPNEPPEVKFITRINLPCVKSNGKVRLDEIPQLQKWNRNLTMEDILLALQKHMSDDKSRHLVQPPEGTKF</sequence>
<dbReference type="PANTHER" id="PTHR24068">
    <property type="entry name" value="UBIQUITIN-CONJUGATING ENZYME E2"/>
    <property type="match status" value="1"/>
</dbReference>
<dbReference type="CDD" id="cd23807">
    <property type="entry name" value="UEV_UBE2V"/>
    <property type="match status" value="1"/>
</dbReference>
<reference evidence="3 4" key="1">
    <citation type="journal article" date="2013" name="PLoS Genet.">
        <title>The genome and development-dependent transcriptomes of Pyronema confluens: a window into fungal evolution.</title>
        <authorList>
            <person name="Traeger S."/>
            <person name="Altegoer F."/>
            <person name="Freitag M."/>
            <person name="Gabaldon T."/>
            <person name="Kempken F."/>
            <person name="Kumar A."/>
            <person name="Marcet-Houben M."/>
            <person name="Poggeler S."/>
            <person name="Stajich J.E."/>
            <person name="Nowrousian M."/>
        </authorList>
    </citation>
    <scope>NUCLEOTIDE SEQUENCE [LARGE SCALE GENOMIC DNA]</scope>
    <source>
        <strain evidence="4">CBS 100304</strain>
        <tissue evidence="3">Vegetative mycelium</tissue>
    </source>
</reference>
<dbReference type="Proteomes" id="UP000018144">
    <property type="component" value="Unassembled WGS sequence"/>
</dbReference>
<dbReference type="OMA" id="NWSREST"/>
<dbReference type="Pfam" id="PF00179">
    <property type="entry name" value="UQ_con"/>
    <property type="match status" value="1"/>
</dbReference>
<evidence type="ECO:0000256" key="1">
    <source>
        <dbReference type="ARBA" id="ARBA00022786"/>
    </source>
</evidence>
<gene>
    <name evidence="3" type="ORF">PCON_06181</name>
</gene>
<organism evidence="3 4">
    <name type="scientific">Pyronema omphalodes (strain CBS 100304)</name>
    <name type="common">Pyronema confluens</name>
    <dbReference type="NCBI Taxonomy" id="1076935"/>
    <lineage>
        <taxon>Eukaryota</taxon>
        <taxon>Fungi</taxon>
        <taxon>Dikarya</taxon>
        <taxon>Ascomycota</taxon>
        <taxon>Pezizomycotina</taxon>
        <taxon>Pezizomycetes</taxon>
        <taxon>Pezizales</taxon>
        <taxon>Pyronemataceae</taxon>
        <taxon>Pyronema</taxon>
    </lineage>
</organism>
<evidence type="ECO:0000313" key="3">
    <source>
        <dbReference type="EMBL" id="CCX06594.1"/>
    </source>
</evidence>
<dbReference type="SMART" id="SM00212">
    <property type="entry name" value="UBCc"/>
    <property type="match status" value="1"/>
</dbReference>
<protein>
    <submittedName>
        <fullName evidence="3">Similar to Ubiquitin-conjugating enzyme variant MMS2 acc. no. P53152</fullName>
    </submittedName>
</protein>
<dbReference type="InterPro" id="IPR000608">
    <property type="entry name" value="UBC"/>
</dbReference>